<protein>
    <submittedName>
        <fullName evidence="1">Putative secreted protein</fullName>
    </submittedName>
</protein>
<sequence>MSKMASCMACMAGVMATRSSTTSGFRLFREAITSAWNLGHRKSFLTNRLRIIRWTWQNPYVKATALSDRPLMKPVLFFCRYNRRMKASWHDSSVL</sequence>
<name>A0A6B0UDF2_IXORI</name>
<accession>A0A6B0UDF2</accession>
<organism evidence="1">
    <name type="scientific">Ixodes ricinus</name>
    <name type="common">Common tick</name>
    <name type="synonym">Acarus ricinus</name>
    <dbReference type="NCBI Taxonomy" id="34613"/>
    <lineage>
        <taxon>Eukaryota</taxon>
        <taxon>Metazoa</taxon>
        <taxon>Ecdysozoa</taxon>
        <taxon>Arthropoda</taxon>
        <taxon>Chelicerata</taxon>
        <taxon>Arachnida</taxon>
        <taxon>Acari</taxon>
        <taxon>Parasitiformes</taxon>
        <taxon>Ixodida</taxon>
        <taxon>Ixodoidea</taxon>
        <taxon>Ixodidae</taxon>
        <taxon>Ixodinae</taxon>
        <taxon>Ixodes</taxon>
    </lineage>
</organism>
<evidence type="ECO:0000313" key="1">
    <source>
        <dbReference type="EMBL" id="MXU87294.1"/>
    </source>
</evidence>
<proteinExistence type="predicted"/>
<reference evidence="1" key="1">
    <citation type="submission" date="2019-12" db="EMBL/GenBank/DDBJ databases">
        <title>An insight into the sialome of adult female Ixodes ricinus ticks feeding for 6 days.</title>
        <authorList>
            <person name="Perner J."/>
            <person name="Ribeiro J.M.C."/>
        </authorList>
    </citation>
    <scope>NUCLEOTIDE SEQUENCE</scope>
    <source>
        <strain evidence="1">Semi-engorged</strain>
        <tissue evidence="1">Salivary glands</tissue>
    </source>
</reference>
<dbReference type="EMBL" id="GIFC01005211">
    <property type="protein sequence ID" value="MXU87294.1"/>
    <property type="molecule type" value="Transcribed_RNA"/>
</dbReference>
<dbReference type="AlphaFoldDB" id="A0A6B0UDF2"/>